<dbReference type="RefSeq" id="WP_238751443.1">
    <property type="nucleotide sequence ID" value="NZ_CAKLPZ010000003.1"/>
</dbReference>
<protein>
    <recommendedName>
        <fullName evidence="4">Gliding motility-associated C-terminal domain-containing protein</fullName>
    </recommendedName>
</protein>
<dbReference type="Pfam" id="PF13585">
    <property type="entry name" value="CHU_C"/>
    <property type="match status" value="1"/>
</dbReference>
<dbReference type="EMBL" id="CAKLPZ010000003">
    <property type="protein sequence ID" value="CAH1001594.1"/>
    <property type="molecule type" value="Genomic_DNA"/>
</dbReference>
<reference evidence="2" key="1">
    <citation type="submission" date="2021-12" db="EMBL/GenBank/DDBJ databases">
        <authorList>
            <person name="Rodrigo-Torres L."/>
            <person name="Arahal R. D."/>
            <person name="Lucena T."/>
        </authorList>
    </citation>
    <scope>NUCLEOTIDE SEQUENCE</scope>
    <source>
        <strain evidence="2">CECT 8419</strain>
    </source>
</reference>
<dbReference type="Proteomes" id="UP000837803">
    <property type="component" value="Unassembled WGS sequence"/>
</dbReference>
<proteinExistence type="predicted"/>
<evidence type="ECO:0000313" key="3">
    <source>
        <dbReference type="Proteomes" id="UP000837803"/>
    </source>
</evidence>
<evidence type="ECO:0000256" key="1">
    <source>
        <dbReference type="SAM" id="SignalP"/>
    </source>
</evidence>
<comment type="caution">
    <text evidence="2">The sequence shown here is derived from an EMBL/GenBank/DDBJ whole genome shotgun (WGS) entry which is preliminary data.</text>
</comment>
<feature type="signal peptide" evidence="1">
    <location>
        <begin position="1"/>
        <end position="18"/>
    </location>
</feature>
<name>A0ABM9B2N6_9BACT</name>
<evidence type="ECO:0000313" key="2">
    <source>
        <dbReference type="EMBL" id="CAH1001594.1"/>
    </source>
</evidence>
<dbReference type="Gene3D" id="2.60.40.10">
    <property type="entry name" value="Immunoglobulins"/>
    <property type="match status" value="1"/>
</dbReference>
<sequence>MFLRFLLFGLTVCSWLSAQEIAAPDFLCTRSEAGGEVLSWENVTNPCGPYVATDVYRSTDEAGPYNLLTSITDLSDTEYRDENPTGAQFFYYLSYRYDCPGTTALTSDTLDNRIPDPVILRSVSVEEGDLVVGWDPSPSPEVSGYVILEVTAAGTFPLDTVTTENSYRITGVPADSLTTREYVVVAIDPCGNDTPQSQITSATGLTGSGGTGCTSEVSLTRVQTATSTNLDTLAEPLLLFASVDGGPFTEQPYRMGGGDTLVYDEGNDGETICFYQQGQYATGETVRTDTFCITLDIVPPLRPFDVYGIEVNGSMARLPFEATNNPLPVQARLELYRRGVVEELPLLPDDFAVSGLTVPFAGSPQEIIDSARLVLEDACGDILITNTVGPVYLFASPGAGGTRLDWTPLVNNLPGTVTYDVLRVNPDGSFTSLADSLTDLTYLDQSAPPTEGPNCYVITANYSPADTDSSFPFLSNVACVFEEPEVFFPNVFSPAAQQPENRVFGPFFNAAPQLVDYEFLIFNRWGALVFSSDNPGLPWTGRIDGRPAASGTYLYTLKYTTPTGNLSQRTGVVHLIR</sequence>
<feature type="chain" id="PRO_5046689215" description="Gliding motility-associated C-terminal domain-containing protein" evidence="1">
    <location>
        <begin position="19"/>
        <end position="577"/>
    </location>
</feature>
<dbReference type="InterPro" id="IPR013783">
    <property type="entry name" value="Ig-like_fold"/>
</dbReference>
<keyword evidence="1" id="KW-0732">Signal</keyword>
<organism evidence="2 3">
    <name type="scientific">Neolewinella maritima</name>
    <dbReference type="NCBI Taxonomy" id="1383882"/>
    <lineage>
        <taxon>Bacteria</taxon>
        <taxon>Pseudomonadati</taxon>
        <taxon>Bacteroidota</taxon>
        <taxon>Saprospiria</taxon>
        <taxon>Saprospirales</taxon>
        <taxon>Lewinellaceae</taxon>
        <taxon>Neolewinella</taxon>
    </lineage>
</organism>
<accession>A0ABM9B2N6</accession>
<gene>
    <name evidence="2" type="ORF">LEM8419_02499</name>
</gene>
<keyword evidence="3" id="KW-1185">Reference proteome</keyword>
<evidence type="ECO:0008006" key="4">
    <source>
        <dbReference type="Google" id="ProtNLM"/>
    </source>
</evidence>